<dbReference type="CDD" id="cd03301">
    <property type="entry name" value="ABC_MalK_N"/>
    <property type="match status" value="1"/>
</dbReference>
<reference evidence="5 6" key="1">
    <citation type="submission" date="2020-03" db="EMBL/GenBank/DDBJ databases">
        <title>Sequencing the genomes of 1000 actinobacteria strains.</title>
        <authorList>
            <person name="Klenk H.-P."/>
        </authorList>
    </citation>
    <scope>NUCLEOTIDE SEQUENCE [LARGE SCALE GENOMIC DNA]</scope>
    <source>
        <strain evidence="5 6">DSM 45668</strain>
    </source>
</reference>
<dbReference type="InterPro" id="IPR017871">
    <property type="entry name" value="ABC_transporter-like_CS"/>
</dbReference>
<dbReference type="SUPFAM" id="SSF50331">
    <property type="entry name" value="MOP-like"/>
    <property type="match status" value="1"/>
</dbReference>
<dbReference type="Proteomes" id="UP000754495">
    <property type="component" value="Unassembled WGS sequence"/>
</dbReference>
<protein>
    <submittedName>
        <fullName evidence="5">Multiple sugar transport system ATP-binding protein</fullName>
    </submittedName>
</protein>
<dbReference type="InterPro" id="IPR015855">
    <property type="entry name" value="ABC_transpr_MalK-like"/>
</dbReference>
<evidence type="ECO:0000313" key="6">
    <source>
        <dbReference type="Proteomes" id="UP000754495"/>
    </source>
</evidence>
<feature type="domain" description="ABC transporter" evidence="4">
    <location>
        <begin position="4"/>
        <end position="236"/>
    </location>
</feature>
<gene>
    <name evidence="5" type="ORF">FHX46_001915</name>
</gene>
<keyword evidence="3 5" id="KW-0067">ATP-binding</keyword>
<organism evidence="5 6">
    <name type="scientific">Amycolatopsis viridis</name>
    <dbReference type="NCBI Taxonomy" id="185678"/>
    <lineage>
        <taxon>Bacteria</taxon>
        <taxon>Bacillati</taxon>
        <taxon>Actinomycetota</taxon>
        <taxon>Actinomycetes</taxon>
        <taxon>Pseudonocardiales</taxon>
        <taxon>Pseudonocardiaceae</taxon>
        <taxon>Amycolatopsis</taxon>
    </lineage>
</organism>
<dbReference type="InterPro" id="IPR047641">
    <property type="entry name" value="ABC_transpr_MalK/UgpC-like"/>
</dbReference>
<dbReference type="InterPro" id="IPR027417">
    <property type="entry name" value="P-loop_NTPase"/>
</dbReference>
<dbReference type="GO" id="GO:0005524">
    <property type="term" value="F:ATP binding"/>
    <property type="evidence" value="ECO:0007669"/>
    <property type="project" value="UniProtKB-KW"/>
</dbReference>
<dbReference type="Pfam" id="PF00005">
    <property type="entry name" value="ABC_tran"/>
    <property type="match status" value="1"/>
</dbReference>
<accession>A0ABX0SVJ0</accession>
<dbReference type="PANTHER" id="PTHR43875">
    <property type="entry name" value="MALTODEXTRIN IMPORT ATP-BINDING PROTEIN MSMX"/>
    <property type="match status" value="1"/>
</dbReference>
<keyword evidence="5" id="KW-0762">Sugar transport</keyword>
<dbReference type="Gene3D" id="2.40.50.140">
    <property type="entry name" value="Nucleic acid-binding proteins"/>
    <property type="match status" value="1"/>
</dbReference>
<proteinExistence type="predicted"/>
<dbReference type="EMBL" id="JAANOU010000001">
    <property type="protein sequence ID" value="NIH79385.1"/>
    <property type="molecule type" value="Genomic_DNA"/>
</dbReference>
<keyword evidence="6" id="KW-1185">Reference proteome</keyword>
<name>A0ABX0SVJ0_9PSEU</name>
<dbReference type="RefSeq" id="WP_167112532.1">
    <property type="nucleotide sequence ID" value="NZ_JAANOU010000001.1"/>
</dbReference>
<keyword evidence="2" id="KW-0547">Nucleotide-binding</keyword>
<dbReference type="InterPro" id="IPR013611">
    <property type="entry name" value="Transp-assoc_OB_typ2"/>
</dbReference>
<evidence type="ECO:0000256" key="2">
    <source>
        <dbReference type="ARBA" id="ARBA00022741"/>
    </source>
</evidence>
<dbReference type="PROSITE" id="PS50893">
    <property type="entry name" value="ABC_TRANSPORTER_2"/>
    <property type="match status" value="1"/>
</dbReference>
<evidence type="ECO:0000256" key="3">
    <source>
        <dbReference type="ARBA" id="ARBA00022840"/>
    </source>
</evidence>
<keyword evidence="1" id="KW-0813">Transport</keyword>
<dbReference type="PROSITE" id="PS00211">
    <property type="entry name" value="ABC_TRANSPORTER_1"/>
    <property type="match status" value="1"/>
</dbReference>
<dbReference type="Gene3D" id="3.40.50.300">
    <property type="entry name" value="P-loop containing nucleotide triphosphate hydrolases"/>
    <property type="match status" value="1"/>
</dbReference>
<dbReference type="SUPFAM" id="SSF52540">
    <property type="entry name" value="P-loop containing nucleoside triphosphate hydrolases"/>
    <property type="match status" value="1"/>
</dbReference>
<dbReference type="Gene3D" id="2.40.50.100">
    <property type="match status" value="1"/>
</dbReference>
<dbReference type="InterPro" id="IPR003439">
    <property type="entry name" value="ABC_transporter-like_ATP-bd"/>
</dbReference>
<dbReference type="InterPro" id="IPR012340">
    <property type="entry name" value="NA-bd_OB-fold"/>
</dbReference>
<evidence type="ECO:0000259" key="4">
    <source>
        <dbReference type="PROSITE" id="PS50893"/>
    </source>
</evidence>
<dbReference type="InterPro" id="IPR008995">
    <property type="entry name" value="Mo/tungstate-bd_C_term_dom"/>
</dbReference>
<comment type="caution">
    <text evidence="5">The sequence shown here is derived from an EMBL/GenBank/DDBJ whole genome shotgun (WGS) entry which is preliminary data.</text>
</comment>
<dbReference type="PANTHER" id="PTHR43875:SF1">
    <property type="entry name" value="OSMOPROTECTIVE COMPOUNDS UPTAKE ATP-BINDING PROTEIN GGTA"/>
    <property type="match status" value="1"/>
</dbReference>
<dbReference type="SMART" id="SM00382">
    <property type="entry name" value="AAA"/>
    <property type="match status" value="1"/>
</dbReference>
<dbReference type="Pfam" id="PF08402">
    <property type="entry name" value="TOBE_2"/>
    <property type="match status" value="1"/>
</dbReference>
<dbReference type="InterPro" id="IPR003593">
    <property type="entry name" value="AAA+_ATPase"/>
</dbReference>
<sequence length="358" mass="38788">MAEVVLHELVKTYPGGTTRATDEVSLHVADGEFMVLLGPSGCGKTTLLRMVAGLETPDAGQIVIGGRDVTYLEPRRRNLSMVFQSYAVFPNKKVADNIGFGLRVHGVPADEVRKKVEWAAELLQLTPYLDRYPAKLSGGQRQRVAVARAIVMDADVLLMDEPLSNLDALLRLSFRAELKKLVNEIGVTTLYVTHDQVEALSLGDRVAVMRDGRIAQCGDPVAVYTEPADEFVGGFLGSPPMNFLTGTVTGDGTRIDLGGQTLPIPRALETFRGRELRLGIRPESIAVAPDGDGLRGEVQVFEPLGSATLLTTELCGQVLKVQAPASFRAEPGQTLRLGLPPEQCRWYDPETQLLLATG</sequence>
<evidence type="ECO:0000313" key="5">
    <source>
        <dbReference type="EMBL" id="NIH79385.1"/>
    </source>
</evidence>
<evidence type="ECO:0000256" key="1">
    <source>
        <dbReference type="ARBA" id="ARBA00022448"/>
    </source>
</evidence>